<name>A0ABV5ZU49_9PSEU</name>
<dbReference type="Pfam" id="PF03995">
    <property type="entry name" value="Inhibitor_I36"/>
    <property type="match status" value="1"/>
</dbReference>
<sequence length="117" mass="12595">MRLFAVVLACALLGVTPAASAAPAAYDCPDNAVACLYDGADGTGASYAIYRCDQRVDLSRDWWDRVDSARNMKAGNITLWSYYANGGGRTELVLRAARGQYINAYAANMADVIDCRS</sequence>
<comment type="caution">
    <text evidence="2">The sequence shown here is derived from an EMBL/GenBank/DDBJ whole genome shotgun (WGS) entry which is preliminary data.</text>
</comment>
<feature type="chain" id="PRO_5046287070" evidence="1">
    <location>
        <begin position="22"/>
        <end position="117"/>
    </location>
</feature>
<proteinExistence type="predicted"/>
<organism evidence="2 3">
    <name type="scientific">Allokutzneria oryzae</name>
    <dbReference type="NCBI Taxonomy" id="1378989"/>
    <lineage>
        <taxon>Bacteria</taxon>
        <taxon>Bacillati</taxon>
        <taxon>Actinomycetota</taxon>
        <taxon>Actinomycetes</taxon>
        <taxon>Pseudonocardiales</taxon>
        <taxon>Pseudonocardiaceae</taxon>
        <taxon>Allokutzneria</taxon>
    </lineage>
</organism>
<dbReference type="RefSeq" id="WP_377851613.1">
    <property type="nucleotide sequence ID" value="NZ_JBHLZU010000009.1"/>
</dbReference>
<keyword evidence="3" id="KW-1185">Reference proteome</keyword>
<gene>
    <name evidence="2" type="ORF">ACFFQA_10765</name>
</gene>
<evidence type="ECO:0000313" key="3">
    <source>
        <dbReference type="Proteomes" id="UP001589693"/>
    </source>
</evidence>
<keyword evidence="1" id="KW-0732">Signal</keyword>
<dbReference type="Proteomes" id="UP001589693">
    <property type="component" value="Unassembled WGS sequence"/>
</dbReference>
<evidence type="ECO:0000256" key="1">
    <source>
        <dbReference type="SAM" id="SignalP"/>
    </source>
</evidence>
<dbReference type="EMBL" id="JBHLZU010000009">
    <property type="protein sequence ID" value="MFB9904415.1"/>
    <property type="molecule type" value="Genomic_DNA"/>
</dbReference>
<evidence type="ECO:0000313" key="2">
    <source>
        <dbReference type="EMBL" id="MFB9904415.1"/>
    </source>
</evidence>
<accession>A0ABV5ZU49</accession>
<protein>
    <submittedName>
        <fullName evidence="2">Peptidase inhibitor family I36 protein</fullName>
    </submittedName>
</protein>
<feature type="signal peptide" evidence="1">
    <location>
        <begin position="1"/>
        <end position="21"/>
    </location>
</feature>
<reference evidence="2 3" key="1">
    <citation type="submission" date="2024-09" db="EMBL/GenBank/DDBJ databases">
        <authorList>
            <person name="Sun Q."/>
            <person name="Mori K."/>
        </authorList>
    </citation>
    <scope>NUCLEOTIDE SEQUENCE [LARGE SCALE GENOMIC DNA]</scope>
    <source>
        <strain evidence="2 3">TBRC 7907</strain>
    </source>
</reference>